<evidence type="ECO:0000259" key="6">
    <source>
        <dbReference type="PROSITE" id="PS50157"/>
    </source>
</evidence>
<dbReference type="PANTHER" id="PTHR23235:SF120">
    <property type="entry name" value="KRUPPEL-LIKE FACTOR 15"/>
    <property type="match status" value="1"/>
</dbReference>
<evidence type="ECO:0000256" key="4">
    <source>
        <dbReference type="PROSITE-ProRule" id="PRU00042"/>
    </source>
</evidence>
<feature type="region of interest" description="Disordered" evidence="5">
    <location>
        <begin position="665"/>
        <end position="774"/>
    </location>
</feature>
<dbReference type="Gene3D" id="3.30.160.60">
    <property type="entry name" value="Classic Zinc Finger"/>
    <property type="match status" value="3"/>
</dbReference>
<organism evidence="7">
    <name type="scientific">Sporisorium scitamineum</name>
    <dbReference type="NCBI Taxonomy" id="49012"/>
    <lineage>
        <taxon>Eukaryota</taxon>
        <taxon>Fungi</taxon>
        <taxon>Dikarya</taxon>
        <taxon>Basidiomycota</taxon>
        <taxon>Ustilaginomycotina</taxon>
        <taxon>Ustilaginomycetes</taxon>
        <taxon>Ustilaginales</taxon>
        <taxon>Ustilaginaceae</taxon>
        <taxon>Sporisorium</taxon>
    </lineage>
</organism>
<dbReference type="GO" id="GO:0000981">
    <property type="term" value="F:DNA-binding transcription factor activity, RNA polymerase II-specific"/>
    <property type="evidence" value="ECO:0007669"/>
    <property type="project" value="TreeGrafter"/>
</dbReference>
<feature type="region of interest" description="Disordered" evidence="5">
    <location>
        <begin position="336"/>
        <end position="396"/>
    </location>
</feature>
<dbReference type="SUPFAM" id="SSF57667">
    <property type="entry name" value="beta-beta-alpha zinc fingers"/>
    <property type="match status" value="1"/>
</dbReference>
<evidence type="ECO:0000256" key="2">
    <source>
        <dbReference type="ARBA" id="ARBA00022771"/>
    </source>
</evidence>
<proteinExistence type="predicted"/>
<dbReference type="InterPro" id="IPR036236">
    <property type="entry name" value="Znf_C2H2_sf"/>
</dbReference>
<feature type="compositionally biased region" description="Low complexity" evidence="5">
    <location>
        <begin position="71"/>
        <end position="80"/>
    </location>
</feature>
<feature type="compositionally biased region" description="Polar residues" evidence="5">
    <location>
        <begin position="86"/>
        <end position="108"/>
    </location>
</feature>
<feature type="region of interest" description="Disordered" evidence="5">
    <location>
        <begin position="30"/>
        <end position="58"/>
    </location>
</feature>
<feature type="compositionally biased region" description="Polar residues" evidence="5">
    <location>
        <begin position="347"/>
        <end position="365"/>
    </location>
</feature>
<dbReference type="AlphaFoldDB" id="A0A127Z928"/>
<dbReference type="PANTHER" id="PTHR23235">
    <property type="entry name" value="KRUEPPEL-LIKE TRANSCRIPTION FACTOR"/>
    <property type="match status" value="1"/>
</dbReference>
<feature type="compositionally biased region" description="Basic and acidic residues" evidence="5">
    <location>
        <begin position="672"/>
        <end position="681"/>
    </location>
</feature>
<dbReference type="GO" id="GO:0000978">
    <property type="term" value="F:RNA polymerase II cis-regulatory region sequence-specific DNA binding"/>
    <property type="evidence" value="ECO:0007669"/>
    <property type="project" value="TreeGrafter"/>
</dbReference>
<name>A0A127Z928_9BASI</name>
<dbReference type="Pfam" id="PF00096">
    <property type="entry name" value="zf-C2H2"/>
    <property type="match status" value="2"/>
</dbReference>
<gene>
    <name evidence="7" type="ORF">SPSC_00757</name>
</gene>
<dbReference type="PROSITE" id="PS00028">
    <property type="entry name" value="ZINC_FINGER_C2H2_1"/>
    <property type="match status" value="1"/>
</dbReference>
<dbReference type="GO" id="GO:0008270">
    <property type="term" value="F:zinc ion binding"/>
    <property type="evidence" value="ECO:0007669"/>
    <property type="project" value="UniProtKB-KW"/>
</dbReference>
<dbReference type="OrthoDB" id="8922241at2759"/>
<feature type="compositionally biased region" description="Low complexity" evidence="5">
    <location>
        <begin position="31"/>
        <end position="58"/>
    </location>
</feature>
<dbReference type="FunFam" id="3.30.160.60:FF:002485">
    <property type="entry name" value="Potential zinc finger protein"/>
    <property type="match status" value="1"/>
</dbReference>
<keyword evidence="2 4" id="KW-0863">Zinc-finger</keyword>
<evidence type="ECO:0000256" key="1">
    <source>
        <dbReference type="ARBA" id="ARBA00022723"/>
    </source>
</evidence>
<keyword evidence="3" id="KW-0862">Zinc</keyword>
<protein>
    <submittedName>
        <fullName evidence="7">Related to CRZ1-activator of stress genes</fullName>
    </submittedName>
</protein>
<feature type="compositionally biased region" description="Low complexity" evidence="5">
    <location>
        <begin position="692"/>
        <end position="761"/>
    </location>
</feature>
<dbReference type="EMBL" id="LK056654">
    <property type="protein sequence ID" value="CDU22127.1"/>
    <property type="molecule type" value="Genomic_DNA"/>
</dbReference>
<dbReference type="FunFam" id="3.30.160.60:FF:000843">
    <property type="entry name" value="Potential zinc finger protein"/>
    <property type="match status" value="1"/>
</dbReference>
<evidence type="ECO:0000256" key="5">
    <source>
        <dbReference type="SAM" id="MobiDB-lite"/>
    </source>
</evidence>
<feature type="region of interest" description="Disordered" evidence="5">
    <location>
        <begin position="417"/>
        <end position="451"/>
    </location>
</feature>
<evidence type="ECO:0000256" key="3">
    <source>
        <dbReference type="ARBA" id="ARBA00022833"/>
    </source>
</evidence>
<reference evidence="7" key="1">
    <citation type="submission" date="2014-06" db="EMBL/GenBank/DDBJ databases">
        <authorList>
            <person name="Ju J."/>
            <person name="Zhang J."/>
        </authorList>
    </citation>
    <scope>NUCLEOTIDE SEQUENCE</scope>
    <source>
        <strain evidence="7">SscI8</strain>
    </source>
</reference>
<feature type="domain" description="C2H2-type" evidence="6">
    <location>
        <begin position="594"/>
        <end position="621"/>
    </location>
</feature>
<evidence type="ECO:0000313" key="7">
    <source>
        <dbReference type="EMBL" id="CDU22127.1"/>
    </source>
</evidence>
<dbReference type="InterPro" id="IPR013087">
    <property type="entry name" value="Znf_C2H2_type"/>
</dbReference>
<sequence length="774" mass="82760">MTSVLANVRSHFTQSGMSNEPRFQYADLSRAMAPSTSSSTLSHANPSSSSSSSNMPLSSSSLALASATPATTMSSAPATSDVAPHSQPSSIMPTSVTDSDPNSLYSSSTIPSSRAFDSVLTSYTAPSTLADVSASCPPEGPSFSTNDFDANLAAAAFAPMFSSNDATGLDDSSAPLSFPVLPASLLDEAPEYEYSVHTRLNVFEATDFGADIPSFSFADNGTPLLDGTAEYALWSTGLGVEAGNLAASSAFSYPNDELALIDSNSRLETQPRTAGHFDPFARPEESFDARSESLLAPRNALPLASSSSNASANALLGSNVSSDLTSLPGSSAAGLVDGAPSVLHPGPSSNQLHQRQPQPAATQRVSLEGDEMYESQAGPSRGLNRPRDALLNANSPYGRVRPTLQAQRSLSNINTAASFSPQGFNPELRRLSTGAGAGRGPSRDPVVPSQNVGRARLMSWQSGRAHSGEQDWQSSNLADSALGVSGEAGLGLGAHGMSDSMVSNGMSMHAGGMMPPSRSYGYGMHPFSSGFMPHHGMNPHQTDMINALGDAMDARIDVDGIAKCPYPNCNKTFAKNRSYNLKAHLRSHSQLKPFACSVCPRAFSRKHDLERHSRVHSGDKPYVCEICGKGFPRSDALRRHWRVEKECGDKAAALEASQSLTSVLGEGGMGYSHERSPDHQSHHLQYGQPLQGSSSSGMYGHGSLQQQQQQQQLHQQQPQQQQQLHQQQPQQQQQRPQQQQFAQQMQQHYSSQAQQPPQQQQRTWADQKQQLRRA</sequence>
<feature type="domain" description="C2H2-type" evidence="6">
    <location>
        <begin position="622"/>
        <end position="651"/>
    </location>
</feature>
<dbReference type="SMART" id="SM00355">
    <property type="entry name" value="ZnF_C2H2"/>
    <property type="match status" value="3"/>
</dbReference>
<accession>A0A127Z928</accession>
<keyword evidence="1" id="KW-0479">Metal-binding</keyword>
<feature type="region of interest" description="Disordered" evidence="5">
    <location>
        <begin position="71"/>
        <end position="108"/>
    </location>
</feature>
<dbReference type="PROSITE" id="PS50157">
    <property type="entry name" value="ZINC_FINGER_C2H2_2"/>
    <property type="match status" value="2"/>
</dbReference>